<dbReference type="OrthoDB" id="10401294at2759"/>
<reference evidence="1" key="1">
    <citation type="submission" date="2022-11" db="UniProtKB">
        <authorList>
            <consortium name="EnsemblMetazoa"/>
        </authorList>
    </citation>
    <scope>IDENTIFICATION</scope>
</reference>
<dbReference type="Gene3D" id="3.40.50.150">
    <property type="entry name" value="Vaccinia Virus protein VP39"/>
    <property type="match status" value="1"/>
</dbReference>
<accession>A0A913YLE3</accession>
<dbReference type="SUPFAM" id="SSF53335">
    <property type="entry name" value="S-adenosyl-L-methionine-dependent methyltransferases"/>
    <property type="match status" value="1"/>
</dbReference>
<proteinExistence type="predicted"/>
<name>A0A913YLE3_EXADI</name>
<dbReference type="RefSeq" id="XP_028515297.1">
    <property type="nucleotide sequence ID" value="XM_028659496.1"/>
</dbReference>
<protein>
    <submittedName>
        <fullName evidence="1">Uncharacterized protein</fullName>
    </submittedName>
</protein>
<dbReference type="Gene3D" id="1.10.1200.270">
    <property type="entry name" value="Methyltransferase, alpha-helical capping domain"/>
    <property type="match status" value="1"/>
</dbReference>
<organism evidence="1 2">
    <name type="scientific">Exaiptasia diaphana</name>
    <name type="common">Tropical sea anemone</name>
    <name type="synonym">Aiptasia pulchella</name>
    <dbReference type="NCBI Taxonomy" id="2652724"/>
    <lineage>
        <taxon>Eukaryota</taxon>
        <taxon>Metazoa</taxon>
        <taxon>Cnidaria</taxon>
        <taxon>Anthozoa</taxon>
        <taxon>Hexacorallia</taxon>
        <taxon>Actiniaria</taxon>
        <taxon>Aiptasiidae</taxon>
        <taxon>Exaiptasia</taxon>
    </lineage>
</organism>
<dbReference type="InterPro" id="IPR042086">
    <property type="entry name" value="MeTrfase_capping"/>
</dbReference>
<dbReference type="InterPro" id="IPR029063">
    <property type="entry name" value="SAM-dependent_MTases_sf"/>
</dbReference>
<dbReference type="Proteomes" id="UP000887567">
    <property type="component" value="Unplaced"/>
</dbReference>
<dbReference type="AlphaFoldDB" id="A0A913YLE3"/>
<dbReference type="GeneID" id="110240475"/>
<evidence type="ECO:0000313" key="2">
    <source>
        <dbReference type="Proteomes" id="UP000887567"/>
    </source>
</evidence>
<dbReference type="KEGG" id="epa:110240475"/>
<sequence>MDCSGKDYEVIAQSALDEKGQFHGHTKCNKVSSQEQLCRLWKKFVQDGKITQEEFRCTTFSAYPRTVEEFKKPFNDPDSSVRRKGLELVSIATHVIPCAHKERWIREKGDPKEHAKRYVASIRTWSNAMLISGWRN</sequence>
<evidence type="ECO:0000313" key="1">
    <source>
        <dbReference type="EnsemblMetazoa" id="XP_028515297.1"/>
    </source>
</evidence>
<dbReference type="EnsemblMetazoa" id="XM_028659496.1">
    <property type="protein sequence ID" value="XP_028515297.1"/>
    <property type="gene ID" value="LOC110240475"/>
</dbReference>
<keyword evidence="2" id="KW-1185">Reference proteome</keyword>